<evidence type="ECO:0000256" key="1">
    <source>
        <dbReference type="ARBA" id="ARBA00009320"/>
    </source>
</evidence>
<evidence type="ECO:0000313" key="2">
    <source>
        <dbReference type="EMBL" id="MBI6119879.1"/>
    </source>
</evidence>
<evidence type="ECO:0000313" key="3">
    <source>
        <dbReference type="Proteomes" id="UP000635665"/>
    </source>
</evidence>
<dbReference type="InterPro" id="IPR036038">
    <property type="entry name" value="Aminotransferase-like"/>
</dbReference>
<keyword evidence="2" id="KW-0032">Aminotransferase</keyword>
<accession>A0ABS0TFP2</accession>
<name>A0ABS0TFP2_9FLAO</name>
<protein>
    <submittedName>
        <fullName evidence="2">Aminotransferase class IV</fullName>
    </submittedName>
</protein>
<sequence>MKPEKKYPKEVYLNGKWLKPDEAFVSVFDRAFMFGDGIYEVTPFYKGKGFKLKEHLKRLQYSLDQIQITFDAFSLEKLMLEAIDRAGLHNADAAVYIQLSRGAGARSHFVPEKIETSILLYAFGVTLEGFEKKTWHVMASEDKRWYRCDIKSTALLANVMANEAAISAGFHENLLLRNGYFTEGSHSSLFFVKYGVVYTHPEGPEILSGITRAEVINICASLNIKVIEKTVHFDELVEVEEVFVTGTTTQIIPISSITHHNKKVYTTRKDSLTKKLQEVFIKRTRR</sequence>
<dbReference type="Gene3D" id="3.20.10.10">
    <property type="entry name" value="D-amino Acid Aminotransferase, subunit A, domain 2"/>
    <property type="match status" value="1"/>
</dbReference>
<dbReference type="PANTHER" id="PTHR42743">
    <property type="entry name" value="AMINO-ACID AMINOTRANSFERASE"/>
    <property type="match status" value="1"/>
</dbReference>
<dbReference type="Proteomes" id="UP000635665">
    <property type="component" value="Unassembled WGS sequence"/>
</dbReference>
<dbReference type="GO" id="GO:0008483">
    <property type="term" value="F:transaminase activity"/>
    <property type="evidence" value="ECO:0007669"/>
    <property type="project" value="UniProtKB-KW"/>
</dbReference>
<comment type="caution">
    <text evidence="2">The sequence shown here is derived from an EMBL/GenBank/DDBJ whole genome shotgun (WGS) entry which is preliminary data.</text>
</comment>
<dbReference type="InterPro" id="IPR043131">
    <property type="entry name" value="BCAT-like_N"/>
</dbReference>
<comment type="similarity">
    <text evidence="1">Belongs to the class-IV pyridoxal-phosphate-dependent aminotransferase family.</text>
</comment>
<gene>
    <name evidence="2" type="ORF">I6U50_07570</name>
</gene>
<dbReference type="InterPro" id="IPR043132">
    <property type="entry name" value="BCAT-like_C"/>
</dbReference>
<dbReference type="InterPro" id="IPR050571">
    <property type="entry name" value="Class-IV_PLP-Dep_Aminotrnsfr"/>
</dbReference>
<keyword evidence="3" id="KW-1185">Reference proteome</keyword>
<dbReference type="SUPFAM" id="SSF56752">
    <property type="entry name" value="D-aminoacid aminotransferase-like PLP-dependent enzymes"/>
    <property type="match status" value="1"/>
</dbReference>
<dbReference type="EMBL" id="JAEHNY010000006">
    <property type="protein sequence ID" value="MBI6119879.1"/>
    <property type="molecule type" value="Genomic_DNA"/>
</dbReference>
<dbReference type="RefSeq" id="WP_198638412.1">
    <property type="nucleotide sequence ID" value="NZ_JAEHNY010000006.1"/>
</dbReference>
<reference evidence="2 3" key="1">
    <citation type="submission" date="2020-12" db="EMBL/GenBank/DDBJ databases">
        <title>Salegentibacter orientalis sp. nov., isolated from costal sediment.</title>
        <authorList>
            <person name="Lian F.-B."/>
        </authorList>
    </citation>
    <scope>NUCLEOTIDE SEQUENCE [LARGE SCALE GENOMIC DNA]</scope>
    <source>
        <strain evidence="2 3">F60176</strain>
    </source>
</reference>
<organism evidence="2 3">
    <name type="scientific">Salegentibacter maritimus</name>
    <dbReference type="NCBI Taxonomy" id="2794347"/>
    <lineage>
        <taxon>Bacteria</taxon>
        <taxon>Pseudomonadati</taxon>
        <taxon>Bacteroidota</taxon>
        <taxon>Flavobacteriia</taxon>
        <taxon>Flavobacteriales</taxon>
        <taxon>Flavobacteriaceae</taxon>
        <taxon>Salegentibacter</taxon>
    </lineage>
</organism>
<dbReference type="Gene3D" id="3.30.470.10">
    <property type="match status" value="1"/>
</dbReference>
<dbReference type="Pfam" id="PF01063">
    <property type="entry name" value="Aminotran_4"/>
    <property type="match status" value="1"/>
</dbReference>
<proteinExistence type="inferred from homology"/>
<keyword evidence="2" id="KW-0808">Transferase</keyword>
<dbReference type="InterPro" id="IPR001544">
    <property type="entry name" value="Aminotrans_IV"/>
</dbReference>
<dbReference type="PANTHER" id="PTHR42743:SF10">
    <property type="entry name" value="D-ALANINE AMINOTRANSFERASE"/>
    <property type="match status" value="1"/>
</dbReference>